<dbReference type="PANTHER" id="PTHR24401:SF29">
    <property type="entry name" value="SI:CH211-243P7.3-RELATED"/>
    <property type="match status" value="1"/>
</dbReference>
<evidence type="ECO:0000313" key="1">
    <source>
        <dbReference type="EMBL" id="KAJ4923534.1"/>
    </source>
</evidence>
<keyword evidence="2" id="KW-1185">Reference proteome</keyword>
<proteinExistence type="predicted"/>
<dbReference type="EMBL" id="JAPTMU010000029">
    <property type="protein sequence ID" value="KAJ4923534.1"/>
    <property type="molecule type" value="Genomic_DNA"/>
</dbReference>
<sequence length="117" mass="13208">MYKLSCDHRVVTQLKSRTLGNRPVQYGGRTDEAAPTRRGTTPQLIYVDRDCCNRDGVSKTAALFQEWGQLVVRLDIWHLMRRFAAGVTTESRAVPRLHEAAVSVHLRGGPRRCPPSH</sequence>
<gene>
    <name evidence="1" type="ORF">JOQ06_021600</name>
</gene>
<comment type="caution">
    <text evidence="1">The sequence shown here is derived from an EMBL/GenBank/DDBJ whole genome shotgun (WGS) entry which is preliminary data.</text>
</comment>
<accession>A0AAD6F6I6</accession>
<dbReference type="AlphaFoldDB" id="A0AAD6F6I6"/>
<name>A0AAD6F6I6_9TELE</name>
<evidence type="ECO:0000313" key="2">
    <source>
        <dbReference type="Proteomes" id="UP001219934"/>
    </source>
</evidence>
<evidence type="ECO:0008006" key="3">
    <source>
        <dbReference type="Google" id="ProtNLM"/>
    </source>
</evidence>
<reference evidence="1" key="1">
    <citation type="submission" date="2022-11" db="EMBL/GenBank/DDBJ databases">
        <title>Chromosome-level genome of Pogonophryne albipinna.</title>
        <authorList>
            <person name="Jo E."/>
        </authorList>
    </citation>
    <scope>NUCLEOTIDE SEQUENCE</scope>
    <source>
        <strain evidence="1">SGF0006</strain>
        <tissue evidence="1">Muscle</tissue>
    </source>
</reference>
<dbReference type="Proteomes" id="UP001219934">
    <property type="component" value="Unassembled WGS sequence"/>
</dbReference>
<organism evidence="1 2">
    <name type="scientific">Pogonophryne albipinna</name>
    <dbReference type="NCBI Taxonomy" id="1090488"/>
    <lineage>
        <taxon>Eukaryota</taxon>
        <taxon>Metazoa</taxon>
        <taxon>Chordata</taxon>
        <taxon>Craniata</taxon>
        <taxon>Vertebrata</taxon>
        <taxon>Euteleostomi</taxon>
        <taxon>Actinopterygii</taxon>
        <taxon>Neopterygii</taxon>
        <taxon>Teleostei</taxon>
        <taxon>Neoteleostei</taxon>
        <taxon>Acanthomorphata</taxon>
        <taxon>Eupercaria</taxon>
        <taxon>Perciformes</taxon>
        <taxon>Notothenioidei</taxon>
        <taxon>Pogonophryne</taxon>
    </lineage>
</organism>
<protein>
    <recommendedName>
        <fullName evidence="3">Transposase</fullName>
    </recommendedName>
</protein>
<dbReference type="PANTHER" id="PTHR24401">
    <property type="entry name" value="SI:CH211-243P7.3-RELATED"/>
    <property type="match status" value="1"/>
</dbReference>